<dbReference type="Gene3D" id="3.80.10.10">
    <property type="entry name" value="Ribonuclease Inhibitor"/>
    <property type="match status" value="1"/>
</dbReference>
<evidence type="ECO:0008006" key="3">
    <source>
        <dbReference type="Google" id="ProtNLM"/>
    </source>
</evidence>
<gene>
    <name evidence="1" type="ORF">SAPINGB_P000744</name>
</gene>
<dbReference type="PANTHER" id="PTHR13382">
    <property type="entry name" value="MITOCHONDRIAL ATP SYNTHASE COUPLING FACTOR B"/>
    <property type="match status" value="1"/>
</dbReference>
<keyword evidence="2" id="KW-1185">Reference proteome</keyword>
<dbReference type="InterPro" id="IPR032675">
    <property type="entry name" value="LRR_dom_sf"/>
</dbReference>
<dbReference type="Proteomes" id="UP000398389">
    <property type="component" value="Unassembled WGS sequence"/>
</dbReference>
<evidence type="ECO:0000313" key="2">
    <source>
        <dbReference type="Proteomes" id="UP000398389"/>
    </source>
</evidence>
<accession>A0A5E8B2V2</accession>
<organism evidence="1 2">
    <name type="scientific">Magnusiomyces paraingens</name>
    <dbReference type="NCBI Taxonomy" id="2606893"/>
    <lineage>
        <taxon>Eukaryota</taxon>
        <taxon>Fungi</taxon>
        <taxon>Dikarya</taxon>
        <taxon>Ascomycota</taxon>
        <taxon>Saccharomycotina</taxon>
        <taxon>Dipodascomycetes</taxon>
        <taxon>Dipodascales</taxon>
        <taxon>Dipodascaceae</taxon>
        <taxon>Magnusiomyces</taxon>
    </lineage>
</organism>
<dbReference type="SUPFAM" id="SSF52047">
    <property type="entry name" value="RNI-like"/>
    <property type="match status" value="1"/>
</dbReference>
<name>A0A5E8B2V2_9ASCO</name>
<dbReference type="GO" id="GO:0005737">
    <property type="term" value="C:cytoplasm"/>
    <property type="evidence" value="ECO:0007669"/>
    <property type="project" value="TreeGrafter"/>
</dbReference>
<dbReference type="GeneID" id="43579567"/>
<dbReference type="OrthoDB" id="9994419at2759"/>
<dbReference type="RefSeq" id="XP_031851358.1">
    <property type="nucleotide sequence ID" value="XM_031995467.1"/>
</dbReference>
<evidence type="ECO:0000313" key="1">
    <source>
        <dbReference type="EMBL" id="VVT45420.1"/>
    </source>
</evidence>
<sequence>MPAFETPFHPSTLLFDQHDKHILSKPCSRAPSRVASSADFAAMNYVPDFSLSPASAHTQTIQLRPTIKNNKNCLENMPTEILTQILQDVILQECNGNPANYYSTVDRFSRLLTICPALYDVGTPILYRHVAFAHPHAFDRFLTSIEKTGYGVLTRTLDFSGFTSVGLGRSSRMNQEIQMVTSRTILRALELCPNLNEFLASENIDRDMDAAVVEKLFSLPYLQALDFCGATNSTFVEAIATSCGFYFTETGALERITDKAALAYYSRPLPHITRLSLHGCSTLPSAVIGALLQRLPNLTRLDLTHTQITSDALLSLPSSAHLTHLSISKCVRLSSDGTLKFLVLHKAARTLKWLNMMFEATRPSPISAADLATVLRYLPPLEYLNLHGLPVRNLDPLVSMDLVSLSLGYVNVTIDDLKRFLPKLPRLEYVDLAGNPNINIWTIQDLTLLNANTNIAMFEFNRDLLAKLDGIVIPGFTAALGQGRRGWLFRGDRVPTNKTLNSTTCNGPSVINGTLQEMTVTSPQLQPTQGFTFAAYAKNRIREKKAAIAAASASNSPTLSPVGSPEARPVTVLGMDMGSPAWRNASRKVNVCFVGLGGNMTANSCKERGIYLYYGYRK</sequence>
<reference evidence="1 2" key="1">
    <citation type="submission" date="2019-09" db="EMBL/GenBank/DDBJ databases">
        <authorList>
            <person name="Brejova B."/>
        </authorList>
    </citation>
    <scope>NUCLEOTIDE SEQUENCE [LARGE SCALE GENOMIC DNA]</scope>
</reference>
<dbReference type="EMBL" id="CABVLU010000001">
    <property type="protein sequence ID" value="VVT45420.1"/>
    <property type="molecule type" value="Genomic_DNA"/>
</dbReference>
<proteinExistence type="predicted"/>
<dbReference type="InterPro" id="IPR050648">
    <property type="entry name" value="F-box_LRR-repeat"/>
</dbReference>
<dbReference type="AlphaFoldDB" id="A0A5E8B2V2"/>
<protein>
    <recommendedName>
        <fullName evidence="3">F-box domain-containing protein</fullName>
    </recommendedName>
</protein>